<comment type="caution">
    <text evidence="1">The sequence shown here is derived from an EMBL/GenBank/DDBJ whole genome shotgun (WGS) entry which is preliminary data.</text>
</comment>
<proteinExistence type="predicted"/>
<reference evidence="1 2" key="1">
    <citation type="submission" date="2020-08" db="EMBL/GenBank/DDBJ databases">
        <title>A Genomic Blueprint of the Chicken Gut Microbiome.</title>
        <authorList>
            <person name="Gilroy R."/>
            <person name="Ravi A."/>
            <person name="Getino M."/>
            <person name="Pursley I."/>
            <person name="Horton D.L."/>
            <person name="Alikhan N.-F."/>
            <person name="Baker D."/>
            <person name="Gharbi K."/>
            <person name="Hall N."/>
            <person name="Watson M."/>
            <person name="Adriaenssens E.M."/>
            <person name="Foster-Nyarko E."/>
            <person name="Jarju S."/>
            <person name="Secka A."/>
            <person name="Antonio M."/>
            <person name="Oren A."/>
            <person name="Chaudhuri R."/>
            <person name="La Ragione R.M."/>
            <person name="Hildebrand F."/>
            <person name="Pallen M.J."/>
        </authorList>
    </citation>
    <scope>NUCLEOTIDE SEQUENCE [LARGE SCALE GENOMIC DNA]</scope>
    <source>
        <strain evidence="1 2">Sa2BUA2</strain>
    </source>
</reference>
<name>A0ABR8YMJ3_9MICC</name>
<dbReference type="Pfam" id="PF03928">
    <property type="entry name" value="HbpS-like"/>
    <property type="match status" value="1"/>
</dbReference>
<accession>A0ABR8YMJ3</accession>
<gene>
    <name evidence="1" type="ORF">H9638_15830</name>
</gene>
<dbReference type="RefSeq" id="WP_191749038.1">
    <property type="nucleotide sequence ID" value="NZ_JACSQC010000009.1"/>
</dbReference>
<dbReference type="PANTHER" id="PTHR34309">
    <property type="entry name" value="SLR1406 PROTEIN"/>
    <property type="match status" value="1"/>
</dbReference>
<dbReference type="Gene3D" id="3.30.450.150">
    <property type="entry name" value="Haem-degrading domain"/>
    <property type="match status" value="1"/>
</dbReference>
<evidence type="ECO:0000313" key="1">
    <source>
        <dbReference type="EMBL" id="MBD8045281.1"/>
    </source>
</evidence>
<dbReference type="EMBL" id="JACSQC010000009">
    <property type="protein sequence ID" value="MBD8045281.1"/>
    <property type="molecule type" value="Genomic_DNA"/>
</dbReference>
<sequence length="148" mass="15165">MFERPTLSFESASSILQAVLGRTHLHDGVPVGVACAIVGSFGELIAFGAQDSCGALPRKLAARKAYTALILRRPTAEVKEAAAAGQIDLDRLNDPELTPTLGGTPLFINGVIVGAIGISGLPPSGDADVVERAAAEFNVTVTGLAASR</sequence>
<dbReference type="SUPFAM" id="SSF143744">
    <property type="entry name" value="GlcG-like"/>
    <property type="match status" value="1"/>
</dbReference>
<organism evidence="1 2">
    <name type="scientific">Arthrobacter pullicola</name>
    <dbReference type="NCBI Taxonomy" id="2762224"/>
    <lineage>
        <taxon>Bacteria</taxon>
        <taxon>Bacillati</taxon>
        <taxon>Actinomycetota</taxon>
        <taxon>Actinomycetes</taxon>
        <taxon>Micrococcales</taxon>
        <taxon>Micrococcaceae</taxon>
        <taxon>Arthrobacter</taxon>
    </lineage>
</organism>
<dbReference type="InterPro" id="IPR052517">
    <property type="entry name" value="GlcG_carb_metab_protein"/>
</dbReference>
<dbReference type="PANTHER" id="PTHR34309:SF1">
    <property type="entry name" value="PROTEIN GLCG"/>
    <property type="match status" value="1"/>
</dbReference>
<evidence type="ECO:0000313" key="2">
    <source>
        <dbReference type="Proteomes" id="UP000652763"/>
    </source>
</evidence>
<keyword evidence="2" id="KW-1185">Reference proteome</keyword>
<dbReference type="Proteomes" id="UP000652763">
    <property type="component" value="Unassembled WGS sequence"/>
</dbReference>
<dbReference type="InterPro" id="IPR038084">
    <property type="entry name" value="PduO/GlcC-like_sf"/>
</dbReference>
<protein>
    <submittedName>
        <fullName evidence="1">Heme-binding protein</fullName>
    </submittedName>
</protein>
<dbReference type="InterPro" id="IPR005624">
    <property type="entry name" value="PduO/GlcC-like"/>
</dbReference>